<dbReference type="Proteomes" id="UP001266305">
    <property type="component" value="Unassembled WGS sequence"/>
</dbReference>
<name>A0ABQ9WM06_SAGOE</name>
<feature type="region of interest" description="Disordered" evidence="1">
    <location>
        <begin position="66"/>
        <end position="86"/>
    </location>
</feature>
<comment type="caution">
    <text evidence="2">The sequence shown here is derived from an EMBL/GenBank/DDBJ whole genome shotgun (WGS) entry which is preliminary data.</text>
</comment>
<protein>
    <submittedName>
        <fullName evidence="2">Uncharacterized protein</fullName>
    </submittedName>
</protein>
<accession>A0ABQ9WM06</accession>
<proteinExistence type="predicted"/>
<feature type="non-terminal residue" evidence="2">
    <location>
        <position position="1"/>
    </location>
</feature>
<reference evidence="2 3" key="1">
    <citation type="submission" date="2023-05" db="EMBL/GenBank/DDBJ databases">
        <title>B98-5 Cell Line De Novo Hybrid Assembly: An Optical Mapping Approach.</title>
        <authorList>
            <person name="Kananen K."/>
            <person name="Auerbach J.A."/>
            <person name="Kautto E."/>
            <person name="Blachly J.S."/>
        </authorList>
    </citation>
    <scope>NUCLEOTIDE SEQUENCE [LARGE SCALE GENOMIC DNA]</scope>
    <source>
        <strain evidence="2">B95-8</strain>
        <tissue evidence="2">Cell line</tissue>
    </source>
</reference>
<gene>
    <name evidence="2" type="ORF">P7K49_002683</name>
</gene>
<evidence type="ECO:0000256" key="1">
    <source>
        <dbReference type="SAM" id="MobiDB-lite"/>
    </source>
</evidence>
<organism evidence="2 3">
    <name type="scientific">Saguinus oedipus</name>
    <name type="common">Cotton-top tamarin</name>
    <name type="synonym">Oedipomidas oedipus</name>
    <dbReference type="NCBI Taxonomy" id="9490"/>
    <lineage>
        <taxon>Eukaryota</taxon>
        <taxon>Metazoa</taxon>
        <taxon>Chordata</taxon>
        <taxon>Craniata</taxon>
        <taxon>Vertebrata</taxon>
        <taxon>Euteleostomi</taxon>
        <taxon>Mammalia</taxon>
        <taxon>Eutheria</taxon>
        <taxon>Euarchontoglires</taxon>
        <taxon>Primates</taxon>
        <taxon>Haplorrhini</taxon>
        <taxon>Platyrrhini</taxon>
        <taxon>Cebidae</taxon>
        <taxon>Callitrichinae</taxon>
        <taxon>Saguinus</taxon>
    </lineage>
</organism>
<evidence type="ECO:0000313" key="2">
    <source>
        <dbReference type="EMBL" id="KAK2121297.1"/>
    </source>
</evidence>
<sequence>SDSPAQLCLLALASHHHHQDAAPTTGMPPLPCSHGSGCCVPCPATILWAGCFAQAWNYPNPLKYMAANEDPGKKGNNCDSNSRGQA</sequence>
<keyword evidence="3" id="KW-1185">Reference proteome</keyword>
<feature type="compositionally biased region" description="Polar residues" evidence="1">
    <location>
        <begin position="77"/>
        <end position="86"/>
    </location>
</feature>
<evidence type="ECO:0000313" key="3">
    <source>
        <dbReference type="Proteomes" id="UP001266305"/>
    </source>
</evidence>
<dbReference type="EMBL" id="JASSZA010000001">
    <property type="protein sequence ID" value="KAK2121297.1"/>
    <property type="molecule type" value="Genomic_DNA"/>
</dbReference>